<name>A0A833QZ76_9POAL</name>
<evidence type="ECO:0000313" key="5">
    <source>
        <dbReference type="Proteomes" id="UP000623129"/>
    </source>
</evidence>
<dbReference type="PROSITE" id="PS50985">
    <property type="entry name" value="GRAS"/>
    <property type="match status" value="1"/>
</dbReference>
<comment type="caution">
    <text evidence="4">The sequence shown here is derived from an EMBL/GenBank/DDBJ whole genome shotgun (WGS) entry which is preliminary data.</text>
</comment>
<feature type="region of interest" description="SAW" evidence="3">
    <location>
        <begin position="110"/>
        <end position="188"/>
    </location>
</feature>
<dbReference type="AlphaFoldDB" id="A0A833QZ76"/>
<evidence type="ECO:0000256" key="2">
    <source>
        <dbReference type="ARBA" id="ARBA00023163"/>
    </source>
</evidence>
<protein>
    <submittedName>
        <fullName evidence="4">Scarecrow-like protein 9</fullName>
    </submittedName>
</protein>
<dbReference type="OrthoDB" id="642817at2759"/>
<dbReference type="Proteomes" id="UP000623129">
    <property type="component" value="Unassembled WGS sequence"/>
</dbReference>
<keyword evidence="5" id="KW-1185">Reference proteome</keyword>
<feature type="region of interest" description="Leucine repeat II (LRII)" evidence="3">
    <location>
        <begin position="31"/>
        <end position="63"/>
    </location>
</feature>
<evidence type="ECO:0000313" key="4">
    <source>
        <dbReference type="EMBL" id="KAF3329497.1"/>
    </source>
</evidence>
<keyword evidence="1" id="KW-0805">Transcription regulation</keyword>
<evidence type="ECO:0000256" key="1">
    <source>
        <dbReference type="ARBA" id="ARBA00023015"/>
    </source>
</evidence>
<accession>A0A833QZ76</accession>
<dbReference type="InterPro" id="IPR005202">
    <property type="entry name" value="TF_GRAS"/>
</dbReference>
<comment type="caution">
    <text evidence="3">Lacks conserved residue(s) required for the propagation of feature annotation.</text>
</comment>
<proteinExistence type="inferred from homology"/>
<evidence type="ECO:0000256" key="3">
    <source>
        <dbReference type="PROSITE-ProRule" id="PRU01191"/>
    </source>
</evidence>
<dbReference type="PANTHER" id="PTHR31636">
    <property type="entry name" value="OSJNBA0084A10.13 PROTEIN-RELATED"/>
    <property type="match status" value="1"/>
</dbReference>
<gene>
    <name evidence="4" type="ORF">FCM35_KLT04828</name>
</gene>
<dbReference type="EMBL" id="SWLB01000014">
    <property type="protein sequence ID" value="KAF3329497.1"/>
    <property type="molecule type" value="Genomic_DNA"/>
</dbReference>
<dbReference type="Pfam" id="PF03514">
    <property type="entry name" value="GRAS"/>
    <property type="match status" value="2"/>
</dbReference>
<sequence length="192" mass="22800">MSHDLILSRRLRITGIEVPKPGFRPTEQVEETGRRLREYANSFGVPFDYQGIAKKRETIRVEDLQLRQEEVVIANCLYRFRNLVDETLTMDSPREGVDREGHFWKRPEISCEGSERVERPETYKTCRQWQIRNLRTGFEQLPLDPEILNIKKNKVKELHHKNFVIDEDSKWLLQGWKGRIVYAMSTWKPSIS</sequence>
<reference evidence="4" key="1">
    <citation type="submission" date="2020-01" db="EMBL/GenBank/DDBJ databases">
        <title>Genome sequence of Kobresia littledalei, the first chromosome-level genome in the family Cyperaceae.</title>
        <authorList>
            <person name="Qu G."/>
        </authorList>
    </citation>
    <scope>NUCLEOTIDE SEQUENCE</scope>
    <source>
        <strain evidence="4">C.B.Clarke</strain>
        <tissue evidence="4">Leaf</tissue>
    </source>
</reference>
<organism evidence="4 5">
    <name type="scientific">Carex littledalei</name>
    <dbReference type="NCBI Taxonomy" id="544730"/>
    <lineage>
        <taxon>Eukaryota</taxon>
        <taxon>Viridiplantae</taxon>
        <taxon>Streptophyta</taxon>
        <taxon>Embryophyta</taxon>
        <taxon>Tracheophyta</taxon>
        <taxon>Spermatophyta</taxon>
        <taxon>Magnoliopsida</taxon>
        <taxon>Liliopsida</taxon>
        <taxon>Poales</taxon>
        <taxon>Cyperaceae</taxon>
        <taxon>Cyperoideae</taxon>
        <taxon>Cariceae</taxon>
        <taxon>Carex</taxon>
        <taxon>Carex subgen. Euthyceras</taxon>
    </lineage>
</organism>
<comment type="similarity">
    <text evidence="3">Belongs to the GRAS family.</text>
</comment>
<keyword evidence="2" id="KW-0804">Transcription</keyword>